<evidence type="ECO:0000313" key="2">
    <source>
        <dbReference type="Proteomes" id="UP001204798"/>
    </source>
</evidence>
<gene>
    <name evidence="1" type="ORF">M2350_000432</name>
</gene>
<evidence type="ECO:0000313" key="1">
    <source>
        <dbReference type="EMBL" id="MCS3918035.1"/>
    </source>
</evidence>
<keyword evidence="2" id="KW-1185">Reference proteome</keyword>
<name>A0ABT2EJA8_9BACT</name>
<comment type="caution">
    <text evidence="1">The sequence shown here is derived from an EMBL/GenBank/DDBJ whole genome shotgun (WGS) entry which is preliminary data.</text>
</comment>
<organism evidence="1 2">
    <name type="scientific">Candidatus Fervidibacter sacchari</name>
    <dbReference type="NCBI Taxonomy" id="1448929"/>
    <lineage>
        <taxon>Bacteria</taxon>
        <taxon>Candidatus Fervidibacterota</taxon>
        <taxon>Candidatus Fervidibacter</taxon>
    </lineage>
</organism>
<sequence length="399" mass="46584">MLTWIADRSYTEAFHDLGVDPDSARLFNPQKFGDLDPMQVMERGIAETLRRYRERRYPYDAILALHAFDNWDATAASKLPRFVRMCNERHDAPRLVLATPRAFFEHIERRYRNQLPVYRGGFDGQWESFVRPAIPTAMRRARFAEQVVQTRQPIDLDLIRRLLVFYEHSFGMGPPWANQMSREEAIRHNREQWQLLQRLPMPVSANDSKKLGAPEPPPNLADGELRSGVLYWLPYHPMLFVPKENDLRPLRPPAWVGWRRTVLPDGRERFCYWVDRKKLPADPVCVVWIWALDEKLAAAKVHNRTATGWETLPDDRLAGYDWGGWFSPFGFRLGESEFIGDGIWAFRRVQLQGRWWLMGVCLTQQLSATFKGGEKGALTFEEAYPGEDAIVELWIDLRQ</sequence>
<proteinExistence type="predicted"/>
<accession>A0ABT2EJA8</accession>
<dbReference type="Proteomes" id="UP001204798">
    <property type="component" value="Unassembled WGS sequence"/>
</dbReference>
<dbReference type="EMBL" id="JANUCP010000001">
    <property type="protein sequence ID" value="MCS3918035.1"/>
    <property type="molecule type" value="Genomic_DNA"/>
</dbReference>
<protein>
    <submittedName>
        <fullName evidence="1">Uncharacterized protein</fullName>
    </submittedName>
</protein>
<reference evidence="1 2" key="1">
    <citation type="submission" date="2022-08" db="EMBL/GenBank/DDBJ databases">
        <title>Bacterial and archaeal communities from various locations to study Microbial Dark Matter (Phase II).</title>
        <authorList>
            <person name="Stepanauskas R."/>
        </authorList>
    </citation>
    <scope>NUCLEOTIDE SEQUENCE [LARGE SCALE GENOMIC DNA]</scope>
    <source>
        <strain evidence="1 2">PD1</strain>
    </source>
</reference>